<protein>
    <submittedName>
        <fullName evidence="8">LysE family translocator</fullName>
    </submittedName>
</protein>
<evidence type="ECO:0000256" key="5">
    <source>
        <dbReference type="ARBA" id="ARBA00022989"/>
    </source>
</evidence>
<evidence type="ECO:0000256" key="6">
    <source>
        <dbReference type="ARBA" id="ARBA00023136"/>
    </source>
</evidence>
<dbReference type="PANTHER" id="PTHR30086:SF20">
    <property type="entry name" value="ARGININE EXPORTER PROTEIN ARGO-RELATED"/>
    <property type="match status" value="1"/>
</dbReference>
<evidence type="ECO:0000256" key="4">
    <source>
        <dbReference type="ARBA" id="ARBA00022970"/>
    </source>
</evidence>
<feature type="transmembrane region" description="Helical" evidence="7">
    <location>
        <begin position="140"/>
        <end position="164"/>
    </location>
</feature>
<keyword evidence="2" id="KW-1003">Cell membrane</keyword>
<name>A0AAJ5QXH9_9ENTR</name>
<feature type="transmembrane region" description="Helical" evidence="7">
    <location>
        <begin position="48"/>
        <end position="67"/>
    </location>
</feature>
<keyword evidence="6 7" id="KW-0472">Membrane</keyword>
<organism evidence="8 9">
    <name type="scientific">Klebsiella electrica</name>
    <dbReference type="NCBI Taxonomy" id="1259973"/>
    <lineage>
        <taxon>Bacteria</taxon>
        <taxon>Pseudomonadati</taxon>
        <taxon>Pseudomonadota</taxon>
        <taxon>Gammaproteobacteria</taxon>
        <taxon>Enterobacterales</taxon>
        <taxon>Enterobacteriaceae</taxon>
        <taxon>Klebsiella/Raoultella group</taxon>
        <taxon>Klebsiella</taxon>
    </lineage>
</organism>
<accession>A0AAJ5QXH9</accession>
<proteinExistence type="predicted"/>
<comment type="subcellular location">
    <subcellularLocation>
        <location evidence="1">Cell membrane</location>
        <topology evidence="1">Multi-pass membrane protein</topology>
    </subcellularLocation>
</comment>
<feature type="transmembrane region" description="Helical" evidence="7">
    <location>
        <begin position="73"/>
        <end position="93"/>
    </location>
</feature>
<dbReference type="Pfam" id="PF01810">
    <property type="entry name" value="LysE"/>
    <property type="match status" value="1"/>
</dbReference>
<evidence type="ECO:0000313" key="8">
    <source>
        <dbReference type="EMBL" id="WBW63565.1"/>
    </source>
</evidence>
<keyword evidence="4" id="KW-0813">Transport</keyword>
<feature type="transmembrane region" description="Helical" evidence="7">
    <location>
        <begin position="6"/>
        <end position="27"/>
    </location>
</feature>
<dbReference type="GO" id="GO:0005886">
    <property type="term" value="C:plasma membrane"/>
    <property type="evidence" value="ECO:0007669"/>
    <property type="project" value="UniProtKB-SubCell"/>
</dbReference>
<evidence type="ECO:0000313" key="9">
    <source>
        <dbReference type="Proteomes" id="UP001210130"/>
    </source>
</evidence>
<dbReference type="EMBL" id="CP112887">
    <property type="protein sequence ID" value="WBW63565.1"/>
    <property type="molecule type" value="Genomic_DNA"/>
</dbReference>
<evidence type="ECO:0000256" key="2">
    <source>
        <dbReference type="ARBA" id="ARBA00022475"/>
    </source>
</evidence>
<keyword evidence="5 7" id="KW-1133">Transmembrane helix</keyword>
<gene>
    <name evidence="8" type="ORF">OR613_12055</name>
</gene>
<evidence type="ECO:0000256" key="3">
    <source>
        <dbReference type="ARBA" id="ARBA00022692"/>
    </source>
</evidence>
<feature type="transmembrane region" description="Helical" evidence="7">
    <location>
        <begin position="105"/>
        <end position="128"/>
    </location>
</feature>
<dbReference type="PANTHER" id="PTHR30086">
    <property type="entry name" value="ARGININE EXPORTER PROTEIN ARGO"/>
    <property type="match status" value="1"/>
</dbReference>
<dbReference type="AlphaFoldDB" id="A0AAJ5QXH9"/>
<keyword evidence="9" id="KW-1185">Reference proteome</keyword>
<keyword evidence="4" id="KW-0029">Amino-acid transport</keyword>
<dbReference type="GO" id="GO:0015171">
    <property type="term" value="F:amino acid transmembrane transporter activity"/>
    <property type="evidence" value="ECO:0007669"/>
    <property type="project" value="TreeGrafter"/>
</dbReference>
<dbReference type="InterPro" id="IPR001123">
    <property type="entry name" value="LeuE-type"/>
</dbReference>
<dbReference type="Proteomes" id="UP001210130">
    <property type="component" value="Chromosome"/>
</dbReference>
<dbReference type="RefSeq" id="WP_131049610.1">
    <property type="nucleotide sequence ID" value="NZ_CP112887.1"/>
</dbReference>
<evidence type="ECO:0000256" key="7">
    <source>
        <dbReference type="SAM" id="Phobius"/>
    </source>
</evidence>
<evidence type="ECO:0000256" key="1">
    <source>
        <dbReference type="ARBA" id="ARBA00004651"/>
    </source>
</evidence>
<keyword evidence="3 7" id="KW-0812">Transmembrane</keyword>
<feature type="transmembrane region" description="Helical" evidence="7">
    <location>
        <begin position="176"/>
        <end position="197"/>
    </location>
</feature>
<reference evidence="8 9" key="1">
    <citation type="journal article" date="2023" name="Microbiol. Resour. Announc.">
        <title>Complete Genome Sequence of the First Colistin-Resistant Raoultella electrica Strain.</title>
        <authorList>
            <person name="Aldeia C."/>
            <person name="Campos-Madueno E.I."/>
            <person name="Sendi P."/>
            <person name="Endimiani A."/>
        </authorList>
    </citation>
    <scope>NUCLEOTIDE SEQUENCE [LARGE SCALE GENOMIC DNA]</scope>
    <source>
        <strain evidence="8 9">S2-IND-01-C</strain>
    </source>
</reference>
<sequence>MNYALMAGYSMTVLALIATPGPVVLLVTGCAARDGTSSALRTMIGSNLASLVLMAVAAAMLSGAVAIHPDVLLLLAALGSIYITWLALSMLRAPHITPGAATARGGVLSGFATALSNPKDILFFVAFFPQFIQITSDVGLSLGLLSIIWVVIDLAVLSFYILAIRRWLAPTYTSRLTTIAAWFLLILGLYGVGYHFWLLAIR</sequence>